<protein>
    <submittedName>
        <fullName evidence="2">Uncharacterized protein</fullName>
    </submittedName>
</protein>
<evidence type="ECO:0000256" key="1">
    <source>
        <dbReference type="SAM" id="MobiDB-lite"/>
    </source>
</evidence>
<reference evidence="2 3" key="1">
    <citation type="submission" date="2018-08" db="EMBL/GenBank/DDBJ databases">
        <title>Genomic Encyclopedia of Archaeal and Bacterial Type Strains, Phase II (KMG-II): from individual species to whole genera.</title>
        <authorList>
            <person name="Goeker M."/>
        </authorList>
    </citation>
    <scope>NUCLEOTIDE SEQUENCE [LARGE SCALE GENOMIC DNA]</scope>
    <source>
        <strain evidence="2 3">DSM 45791</strain>
    </source>
</reference>
<dbReference type="Proteomes" id="UP000256269">
    <property type="component" value="Unassembled WGS sequence"/>
</dbReference>
<dbReference type="RefSeq" id="WP_116182130.1">
    <property type="nucleotide sequence ID" value="NZ_CP144379.1"/>
</dbReference>
<comment type="caution">
    <text evidence="2">The sequence shown here is derived from an EMBL/GenBank/DDBJ whole genome shotgun (WGS) entry which is preliminary data.</text>
</comment>
<dbReference type="OrthoDB" id="3694640at2"/>
<proteinExistence type="predicted"/>
<accession>A0A3E0G8H8</accession>
<dbReference type="EMBL" id="QUNO01000036">
    <property type="protein sequence ID" value="REH18272.1"/>
    <property type="molecule type" value="Genomic_DNA"/>
</dbReference>
<name>A0A3E0G8H8_9PSEU</name>
<feature type="region of interest" description="Disordered" evidence="1">
    <location>
        <begin position="1"/>
        <end position="26"/>
    </location>
</feature>
<organism evidence="2 3">
    <name type="scientific">Kutzneria buriramensis</name>
    <dbReference type="NCBI Taxonomy" id="1045776"/>
    <lineage>
        <taxon>Bacteria</taxon>
        <taxon>Bacillati</taxon>
        <taxon>Actinomycetota</taxon>
        <taxon>Actinomycetes</taxon>
        <taxon>Pseudonocardiales</taxon>
        <taxon>Pseudonocardiaceae</taxon>
        <taxon>Kutzneria</taxon>
    </lineage>
</organism>
<evidence type="ECO:0000313" key="2">
    <source>
        <dbReference type="EMBL" id="REH18272.1"/>
    </source>
</evidence>
<feature type="compositionally biased region" description="Low complexity" evidence="1">
    <location>
        <begin position="8"/>
        <end position="23"/>
    </location>
</feature>
<keyword evidence="3" id="KW-1185">Reference proteome</keyword>
<gene>
    <name evidence="2" type="ORF">BCF44_13627</name>
</gene>
<evidence type="ECO:0000313" key="3">
    <source>
        <dbReference type="Proteomes" id="UP000256269"/>
    </source>
</evidence>
<sequence>MSTPNVDPAPSAGTTATPPADTPVIGTETAPVSLNEYAQAWATGMRQHWTPPDLWENGRPALKQSWMWAMYGQHLPDDEQVRLGSRAGTGVLIPFRALFLYLDWIFERWSRVIAAAVLVLAVIQAVHPIF</sequence>
<dbReference type="AlphaFoldDB" id="A0A3E0G8H8"/>